<reference evidence="2" key="1">
    <citation type="journal article" date="2023" name="Plant J.">
        <title>The genome of the king protea, Protea cynaroides.</title>
        <authorList>
            <person name="Chang J."/>
            <person name="Duong T.A."/>
            <person name="Schoeman C."/>
            <person name="Ma X."/>
            <person name="Roodt D."/>
            <person name="Barker N."/>
            <person name="Li Z."/>
            <person name="Van de Peer Y."/>
            <person name="Mizrachi E."/>
        </authorList>
    </citation>
    <scope>NUCLEOTIDE SEQUENCE</scope>
    <source>
        <tissue evidence="2">Young leaves</tissue>
    </source>
</reference>
<evidence type="ECO:0000313" key="2">
    <source>
        <dbReference type="EMBL" id="KAJ4961683.1"/>
    </source>
</evidence>
<dbReference type="EMBL" id="JAMYWD010000009">
    <property type="protein sequence ID" value="KAJ4961683.1"/>
    <property type="molecule type" value="Genomic_DNA"/>
</dbReference>
<accession>A0A9Q0K508</accession>
<dbReference type="OrthoDB" id="786689at2759"/>
<organism evidence="2 3">
    <name type="scientific">Protea cynaroides</name>
    <dbReference type="NCBI Taxonomy" id="273540"/>
    <lineage>
        <taxon>Eukaryota</taxon>
        <taxon>Viridiplantae</taxon>
        <taxon>Streptophyta</taxon>
        <taxon>Embryophyta</taxon>
        <taxon>Tracheophyta</taxon>
        <taxon>Spermatophyta</taxon>
        <taxon>Magnoliopsida</taxon>
        <taxon>Proteales</taxon>
        <taxon>Proteaceae</taxon>
        <taxon>Protea</taxon>
    </lineage>
</organism>
<keyword evidence="3" id="KW-1185">Reference proteome</keyword>
<comment type="caution">
    <text evidence="2">The sequence shown here is derived from an EMBL/GenBank/DDBJ whole genome shotgun (WGS) entry which is preliminary data.</text>
</comment>
<protein>
    <submittedName>
        <fullName evidence="2">Uncharacterized protein</fullName>
    </submittedName>
</protein>
<dbReference type="AlphaFoldDB" id="A0A9Q0K508"/>
<gene>
    <name evidence="2" type="ORF">NE237_021593</name>
</gene>
<name>A0A9Q0K508_9MAGN</name>
<evidence type="ECO:0000256" key="1">
    <source>
        <dbReference type="SAM" id="MobiDB-lite"/>
    </source>
</evidence>
<proteinExistence type="predicted"/>
<evidence type="ECO:0000313" key="3">
    <source>
        <dbReference type="Proteomes" id="UP001141806"/>
    </source>
</evidence>
<dbReference type="Proteomes" id="UP001141806">
    <property type="component" value="Unassembled WGS sequence"/>
</dbReference>
<feature type="region of interest" description="Disordered" evidence="1">
    <location>
        <begin position="1"/>
        <end position="21"/>
    </location>
</feature>
<dbReference type="Pfam" id="PF05919">
    <property type="entry name" value="Mitovir_RNA_pol"/>
    <property type="match status" value="1"/>
</dbReference>
<dbReference type="InterPro" id="IPR008686">
    <property type="entry name" value="RNA_pol_mitovir"/>
</dbReference>
<sequence>MGRQAGRTGTVEEVPRRAAASRKQHFLYCGGDTRKSARDSDYQIEFQSRYTMETSPDLRQKDSISPPSCFGETPVPNMTVLLSIRMKGSCPRYSYIAVTAHELVSFLPLSRSFLLLGLSSMEVLRRIPTDGTFNQTAPLARSSRFFHLFSFDLSTATDGFPLPFQETVVKSLFGGYLRKLRFDPPPGWEASTSVLLPFLPLPPLWGFLKLLS</sequence>